<gene>
    <name evidence="2" type="ORF">GKD59_22290</name>
</gene>
<reference evidence="2 3" key="1">
    <citation type="journal article" date="2019" name="Nat. Med.">
        <title>A library of human gut bacterial isolates paired with longitudinal multiomics data enables mechanistic microbiome research.</title>
        <authorList>
            <person name="Poyet M."/>
            <person name="Groussin M."/>
            <person name="Gibbons S.M."/>
            <person name="Avila-Pacheco J."/>
            <person name="Jiang X."/>
            <person name="Kearney S.M."/>
            <person name="Perrotta A.R."/>
            <person name="Berdy B."/>
            <person name="Zhao S."/>
            <person name="Lieberman T.D."/>
            <person name="Swanson P.K."/>
            <person name="Smith M."/>
            <person name="Roesemann S."/>
            <person name="Alexander J.E."/>
            <person name="Rich S.A."/>
            <person name="Livny J."/>
            <person name="Vlamakis H."/>
            <person name="Clish C."/>
            <person name="Bullock K."/>
            <person name="Deik A."/>
            <person name="Scott J."/>
            <person name="Pierce K.A."/>
            <person name="Xavier R.J."/>
            <person name="Alm E.J."/>
        </authorList>
    </citation>
    <scope>NUCLEOTIDE SEQUENCE [LARGE SCALE GENOMIC DNA]</scope>
    <source>
        <strain evidence="2 3">BIOML-A41</strain>
    </source>
</reference>
<dbReference type="InterPro" id="IPR021145">
    <property type="entry name" value="Portal_protein_SPP1_Gp6-like"/>
</dbReference>
<accession>A0A7K0GNS9</accession>
<dbReference type="EMBL" id="WKLT01000047">
    <property type="protein sequence ID" value="MRY60571.1"/>
    <property type="molecule type" value="Genomic_DNA"/>
</dbReference>
<dbReference type="RefSeq" id="WP_154398316.1">
    <property type="nucleotide sequence ID" value="NZ_WKLT01000047.1"/>
</dbReference>
<dbReference type="AlphaFoldDB" id="A0A7K0GNS9"/>
<sequence length="534" mass="57182">MADAPEDLADIRRDLERGLGLIAKMTPDYVLAREMYDGTRAEQATSRAAEAIIRQAKDAPLSFAHIPVDVIADKVELASITGTGAAAKKALETWAEANDLDDESVDWIRKACMFGDYYVVTDPTGLDVDGSFTVEDIDSVGLSPLSTVRVYDKKTGRFPLYGVHVWDAGTKDQPITKAILYYDDASVKVYAEGANVSDADLFELDYSADGEPEDAYLEHDGGKMLLAHLAIGGKPYGVPVHRKAYGPQDAITKISANNLVNVEAQGLPSRWALVDPNAEIDDDIDDDFGTDGPDTLPAKADGRRDATTGRRTRVVPGAVEYLRGVKETGTYEAATSDPFLANMEWYVRAMAVACGVALFEFDLNGEQPSGEARRRAEGRSNRAAARIKRQATGFFREIADTVLGVLGISADVQIAFNPSETSTDKEGLELVALKVKAGVPLRTALLEAGYTDTQVALWYPDDAPALSPDLVTMLATALAALGNAQTLGAIDSAGIAAMIPEVFRYVETVAAEGALPGVETRPATAAIVTRREAA</sequence>
<protein>
    <submittedName>
        <fullName evidence="2">Phage portal protein</fullName>
    </submittedName>
</protein>
<evidence type="ECO:0000313" key="2">
    <source>
        <dbReference type="EMBL" id="MRY60571.1"/>
    </source>
</evidence>
<name>A0A7K0GNS9_PARDI</name>
<proteinExistence type="predicted"/>
<dbReference type="Proteomes" id="UP000463337">
    <property type="component" value="Unassembled WGS sequence"/>
</dbReference>
<evidence type="ECO:0000313" key="3">
    <source>
        <dbReference type="Proteomes" id="UP000463337"/>
    </source>
</evidence>
<comment type="caution">
    <text evidence="2">The sequence shown here is derived from an EMBL/GenBank/DDBJ whole genome shotgun (WGS) entry which is preliminary data.</text>
</comment>
<evidence type="ECO:0000256" key="1">
    <source>
        <dbReference type="SAM" id="MobiDB-lite"/>
    </source>
</evidence>
<dbReference type="Pfam" id="PF05133">
    <property type="entry name" value="SPP1_portal"/>
    <property type="match status" value="1"/>
</dbReference>
<feature type="region of interest" description="Disordered" evidence="1">
    <location>
        <begin position="283"/>
        <end position="309"/>
    </location>
</feature>
<organism evidence="2 3">
    <name type="scientific">Parabacteroides distasonis</name>
    <dbReference type="NCBI Taxonomy" id="823"/>
    <lineage>
        <taxon>Bacteria</taxon>
        <taxon>Pseudomonadati</taxon>
        <taxon>Bacteroidota</taxon>
        <taxon>Bacteroidia</taxon>
        <taxon>Bacteroidales</taxon>
        <taxon>Tannerellaceae</taxon>
        <taxon>Parabacteroides</taxon>
    </lineage>
</organism>